<keyword evidence="5 6" id="KW-0472">Membrane</keyword>
<gene>
    <name evidence="8" type="primary">HGT1_0</name>
    <name evidence="8" type="ORF">A0H81_12499</name>
</gene>
<feature type="transmembrane region" description="Helical" evidence="6">
    <location>
        <begin position="24"/>
        <end position="44"/>
    </location>
</feature>
<keyword evidence="8" id="KW-0813">Transport</keyword>
<dbReference type="OrthoDB" id="4142200at2759"/>
<dbReference type="PANTHER" id="PTHR48022">
    <property type="entry name" value="PLASTIDIC GLUCOSE TRANSPORTER 4"/>
    <property type="match status" value="1"/>
</dbReference>
<reference evidence="8 9" key="1">
    <citation type="submission" date="2016-03" db="EMBL/GenBank/DDBJ databases">
        <title>Whole genome sequencing of Grifola frondosa 9006-11.</title>
        <authorList>
            <person name="Min B."/>
            <person name="Park H."/>
            <person name="Kim J.-G."/>
            <person name="Cho H."/>
            <person name="Oh Y.-L."/>
            <person name="Kong W.-S."/>
            <person name="Choi I.-G."/>
        </authorList>
    </citation>
    <scope>NUCLEOTIDE SEQUENCE [LARGE SCALE GENOMIC DNA]</scope>
    <source>
        <strain evidence="8 9">9006-11</strain>
    </source>
</reference>
<organism evidence="8 9">
    <name type="scientific">Grifola frondosa</name>
    <name type="common">Maitake</name>
    <name type="synonym">Polyporus frondosus</name>
    <dbReference type="NCBI Taxonomy" id="5627"/>
    <lineage>
        <taxon>Eukaryota</taxon>
        <taxon>Fungi</taxon>
        <taxon>Dikarya</taxon>
        <taxon>Basidiomycota</taxon>
        <taxon>Agaricomycotina</taxon>
        <taxon>Agaricomycetes</taxon>
        <taxon>Polyporales</taxon>
        <taxon>Grifolaceae</taxon>
        <taxon>Grifola</taxon>
    </lineage>
</organism>
<feature type="transmembrane region" description="Helical" evidence="6">
    <location>
        <begin position="121"/>
        <end position="141"/>
    </location>
</feature>
<protein>
    <submittedName>
        <fullName evidence="8">High-affinity glucose transporter</fullName>
    </submittedName>
</protein>
<dbReference type="GO" id="GO:0016020">
    <property type="term" value="C:membrane"/>
    <property type="evidence" value="ECO:0007669"/>
    <property type="project" value="UniProtKB-SubCell"/>
</dbReference>
<keyword evidence="4 6" id="KW-1133">Transmembrane helix</keyword>
<keyword evidence="3 6" id="KW-0812">Transmembrane</keyword>
<dbReference type="OMA" id="HITRCIA"/>
<evidence type="ECO:0000256" key="3">
    <source>
        <dbReference type="ARBA" id="ARBA00022692"/>
    </source>
</evidence>
<dbReference type="Gene3D" id="1.20.1250.20">
    <property type="entry name" value="MFS general substrate transporter like domains"/>
    <property type="match status" value="1"/>
</dbReference>
<evidence type="ECO:0000259" key="7">
    <source>
        <dbReference type="PROSITE" id="PS50850"/>
    </source>
</evidence>
<dbReference type="EMBL" id="LUGG01000023">
    <property type="protein sequence ID" value="OBZ67835.1"/>
    <property type="molecule type" value="Genomic_DNA"/>
</dbReference>
<feature type="transmembrane region" description="Helical" evidence="6">
    <location>
        <begin position="56"/>
        <end position="75"/>
    </location>
</feature>
<dbReference type="Proteomes" id="UP000092993">
    <property type="component" value="Unassembled WGS sequence"/>
</dbReference>
<dbReference type="Pfam" id="PF00083">
    <property type="entry name" value="Sugar_tr"/>
    <property type="match status" value="1"/>
</dbReference>
<sequence length="248" mass="26898">MILGFIASVLPSDNFLKTTGNPDATAQGLIVGCLLLGAFASNIYIGSLADQVGRRVAILAGCLVFLLGGSIQAAAQNIHYMYGGRFLAGMGIGMLAMLAPLYQAEIAHPSIRGRLTTLQQFMLGIGALIASFIGYGCFHGLTGQAQWRVPLAIQLLPAVPLAFFILLLPESPRYLAMKGRDQEALAVLGRLHAHGDVSDPFVVSEHREILYRVKLEQQETRDAWMQLFTIKSNFRDSSWASRYNSGTA</sequence>
<evidence type="ECO:0000256" key="4">
    <source>
        <dbReference type="ARBA" id="ARBA00022989"/>
    </source>
</evidence>
<feature type="transmembrane region" description="Helical" evidence="6">
    <location>
        <begin position="81"/>
        <end position="101"/>
    </location>
</feature>
<evidence type="ECO:0000313" key="8">
    <source>
        <dbReference type="EMBL" id="OBZ67835.1"/>
    </source>
</evidence>
<feature type="domain" description="Major facilitator superfamily (MFS) profile" evidence="7">
    <location>
        <begin position="1"/>
        <end position="248"/>
    </location>
</feature>
<evidence type="ECO:0000256" key="2">
    <source>
        <dbReference type="ARBA" id="ARBA00010992"/>
    </source>
</evidence>
<name>A0A1C7LSK6_GRIFR</name>
<dbReference type="STRING" id="5627.A0A1C7LSK6"/>
<comment type="caution">
    <text evidence="8">The sequence shown here is derived from an EMBL/GenBank/DDBJ whole genome shotgun (WGS) entry which is preliminary data.</text>
</comment>
<comment type="subcellular location">
    <subcellularLocation>
        <location evidence="1">Membrane</location>
        <topology evidence="1">Multi-pass membrane protein</topology>
    </subcellularLocation>
</comment>
<dbReference type="InterPro" id="IPR036259">
    <property type="entry name" value="MFS_trans_sf"/>
</dbReference>
<evidence type="ECO:0000313" key="9">
    <source>
        <dbReference type="Proteomes" id="UP000092993"/>
    </source>
</evidence>
<accession>A0A1C7LSK6</accession>
<dbReference type="SUPFAM" id="SSF103473">
    <property type="entry name" value="MFS general substrate transporter"/>
    <property type="match status" value="1"/>
</dbReference>
<dbReference type="InterPro" id="IPR005828">
    <property type="entry name" value="MFS_sugar_transport-like"/>
</dbReference>
<feature type="transmembrane region" description="Helical" evidence="6">
    <location>
        <begin position="147"/>
        <end position="168"/>
    </location>
</feature>
<dbReference type="InterPro" id="IPR005829">
    <property type="entry name" value="Sugar_transporter_CS"/>
</dbReference>
<dbReference type="InterPro" id="IPR020846">
    <property type="entry name" value="MFS_dom"/>
</dbReference>
<proteinExistence type="inferred from homology"/>
<evidence type="ECO:0000256" key="5">
    <source>
        <dbReference type="ARBA" id="ARBA00023136"/>
    </source>
</evidence>
<evidence type="ECO:0000256" key="1">
    <source>
        <dbReference type="ARBA" id="ARBA00004141"/>
    </source>
</evidence>
<dbReference type="AlphaFoldDB" id="A0A1C7LSK6"/>
<evidence type="ECO:0000256" key="6">
    <source>
        <dbReference type="SAM" id="Phobius"/>
    </source>
</evidence>
<dbReference type="PROSITE" id="PS00217">
    <property type="entry name" value="SUGAR_TRANSPORT_2"/>
    <property type="match status" value="1"/>
</dbReference>
<dbReference type="GO" id="GO:0005351">
    <property type="term" value="F:carbohydrate:proton symporter activity"/>
    <property type="evidence" value="ECO:0007669"/>
    <property type="project" value="TreeGrafter"/>
</dbReference>
<comment type="similarity">
    <text evidence="2">Belongs to the major facilitator superfamily. Sugar transporter (TC 2.A.1.1) family.</text>
</comment>
<keyword evidence="9" id="KW-1185">Reference proteome</keyword>
<dbReference type="InterPro" id="IPR050360">
    <property type="entry name" value="MFS_Sugar_Transporters"/>
</dbReference>
<dbReference type="PANTHER" id="PTHR48022:SF37">
    <property type="entry name" value="MAJOR FACILITATOR SUPERFAMILY (MFS) PROFILE DOMAIN-CONTAINING PROTEIN-RELATED"/>
    <property type="match status" value="1"/>
</dbReference>
<keyword evidence="8" id="KW-0762">Sugar transport</keyword>
<dbReference type="PROSITE" id="PS50850">
    <property type="entry name" value="MFS"/>
    <property type="match status" value="1"/>
</dbReference>